<protein>
    <submittedName>
        <fullName evidence="2">Uncharacterized protein</fullName>
    </submittedName>
</protein>
<dbReference type="EMBL" id="JACASE010000002">
    <property type="protein sequence ID" value="KAF6496089.1"/>
    <property type="molecule type" value="Genomic_DNA"/>
</dbReference>
<sequence>MSHDVTSSTFSWFPAQLKEKEDRLYVLMGRALTSHCKETFILGSEESSGHLCKPFTTASHHNSNKNQIFTMVYNSRHHLPPFLILYRSFFPLIIALLYAIQTSPPCYNLHLKCSLLISWLLLVIQVSVKYH</sequence>
<feature type="transmembrane region" description="Helical" evidence="1">
    <location>
        <begin position="107"/>
        <end position="128"/>
    </location>
</feature>
<dbReference type="AlphaFoldDB" id="A0A7J8JID4"/>
<proteinExistence type="predicted"/>
<organism evidence="2 3">
    <name type="scientific">Rousettus aegyptiacus</name>
    <name type="common">Egyptian fruit bat</name>
    <name type="synonym">Pteropus aegyptiacus</name>
    <dbReference type="NCBI Taxonomy" id="9407"/>
    <lineage>
        <taxon>Eukaryota</taxon>
        <taxon>Metazoa</taxon>
        <taxon>Chordata</taxon>
        <taxon>Craniata</taxon>
        <taxon>Vertebrata</taxon>
        <taxon>Euteleostomi</taxon>
        <taxon>Mammalia</taxon>
        <taxon>Eutheria</taxon>
        <taxon>Laurasiatheria</taxon>
        <taxon>Chiroptera</taxon>
        <taxon>Yinpterochiroptera</taxon>
        <taxon>Pteropodoidea</taxon>
        <taxon>Pteropodidae</taxon>
        <taxon>Rousettinae</taxon>
        <taxon>Rousettus</taxon>
    </lineage>
</organism>
<accession>A0A7J8JID4</accession>
<comment type="caution">
    <text evidence="2">The sequence shown here is derived from an EMBL/GenBank/DDBJ whole genome shotgun (WGS) entry which is preliminary data.</text>
</comment>
<keyword evidence="1" id="KW-1133">Transmembrane helix</keyword>
<evidence type="ECO:0000313" key="3">
    <source>
        <dbReference type="Proteomes" id="UP000593571"/>
    </source>
</evidence>
<keyword evidence="1" id="KW-0472">Membrane</keyword>
<gene>
    <name evidence="2" type="ORF">HJG63_010321</name>
</gene>
<name>A0A7J8JID4_ROUAE</name>
<evidence type="ECO:0000256" key="1">
    <source>
        <dbReference type="SAM" id="Phobius"/>
    </source>
</evidence>
<dbReference type="Proteomes" id="UP000593571">
    <property type="component" value="Unassembled WGS sequence"/>
</dbReference>
<reference evidence="2 3" key="1">
    <citation type="journal article" date="2020" name="Nature">
        <title>Six reference-quality genomes reveal evolution of bat adaptations.</title>
        <authorList>
            <person name="Jebb D."/>
            <person name="Huang Z."/>
            <person name="Pippel M."/>
            <person name="Hughes G.M."/>
            <person name="Lavrichenko K."/>
            <person name="Devanna P."/>
            <person name="Winkler S."/>
            <person name="Jermiin L.S."/>
            <person name="Skirmuntt E.C."/>
            <person name="Katzourakis A."/>
            <person name="Burkitt-Gray L."/>
            <person name="Ray D.A."/>
            <person name="Sullivan K.A.M."/>
            <person name="Roscito J.G."/>
            <person name="Kirilenko B.M."/>
            <person name="Davalos L.M."/>
            <person name="Corthals A.P."/>
            <person name="Power M.L."/>
            <person name="Jones G."/>
            <person name="Ransome R.D."/>
            <person name="Dechmann D.K.N."/>
            <person name="Locatelli A.G."/>
            <person name="Puechmaille S.J."/>
            <person name="Fedrigo O."/>
            <person name="Jarvis E.D."/>
            <person name="Hiller M."/>
            <person name="Vernes S.C."/>
            <person name="Myers E.W."/>
            <person name="Teeling E.C."/>
        </authorList>
    </citation>
    <scope>NUCLEOTIDE SEQUENCE [LARGE SCALE GENOMIC DNA]</scope>
    <source>
        <strain evidence="2">MRouAeg1</strain>
        <tissue evidence="2">Muscle</tissue>
    </source>
</reference>
<evidence type="ECO:0000313" key="2">
    <source>
        <dbReference type="EMBL" id="KAF6496089.1"/>
    </source>
</evidence>
<feature type="transmembrane region" description="Helical" evidence="1">
    <location>
        <begin position="84"/>
        <end position="101"/>
    </location>
</feature>
<keyword evidence="1" id="KW-0812">Transmembrane</keyword>
<keyword evidence="3" id="KW-1185">Reference proteome</keyword>